<reference evidence="1" key="1">
    <citation type="submission" date="2023-10" db="EMBL/GenBank/DDBJ databases">
        <authorList>
            <person name="Rodriguez Cubillos JULIANA M."/>
            <person name="De Vega J."/>
        </authorList>
    </citation>
    <scope>NUCLEOTIDE SEQUENCE</scope>
</reference>
<dbReference type="Proteomes" id="UP001177021">
    <property type="component" value="Unassembled WGS sequence"/>
</dbReference>
<accession>A0ACB0KIR0</accession>
<evidence type="ECO:0000313" key="2">
    <source>
        <dbReference type="Proteomes" id="UP001177021"/>
    </source>
</evidence>
<name>A0ACB0KIR0_TRIPR</name>
<sequence>MDIDELVCYSDSLHRINLIKGSQVKFHMHAVLIQDIKDLISQSNVSRCHTLREGNQYADFFAKLGASSNADFTNHDCPPEGKMMFFAFSSTAL</sequence>
<protein>
    <submittedName>
        <fullName evidence="1">Uncharacterized protein</fullName>
    </submittedName>
</protein>
<gene>
    <name evidence="1" type="ORF">MILVUS5_LOCUS23186</name>
</gene>
<keyword evidence="2" id="KW-1185">Reference proteome</keyword>
<comment type="caution">
    <text evidence="1">The sequence shown here is derived from an EMBL/GenBank/DDBJ whole genome shotgun (WGS) entry which is preliminary data.</text>
</comment>
<evidence type="ECO:0000313" key="1">
    <source>
        <dbReference type="EMBL" id="CAJ2656436.1"/>
    </source>
</evidence>
<proteinExistence type="predicted"/>
<dbReference type="EMBL" id="CASHSV030000206">
    <property type="protein sequence ID" value="CAJ2656436.1"/>
    <property type="molecule type" value="Genomic_DNA"/>
</dbReference>
<organism evidence="1 2">
    <name type="scientific">Trifolium pratense</name>
    <name type="common">Red clover</name>
    <dbReference type="NCBI Taxonomy" id="57577"/>
    <lineage>
        <taxon>Eukaryota</taxon>
        <taxon>Viridiplantae</taxon>
        <taxon>Streptophyta</taxon>
        <taxon>Embryophyta</taxon>
        <taxon>Tracheophyta</taxon>
        <taxon>Spermatophyta</taxon>
        <taxon>Magnoliopsida</taxon>
        <taxon>eudicotyledons</taxon>
        <taxon>Gunneridae</taxon>
        <taxon>Pentapetalae</taxon>
        <taxon>rosids</taxon>
        <taxon>fabids</taxon>
        <taxon>Fabales</taxon>
        <taxon>Fabaceae</taxon>
        <taxon>Papilionoideae</taxon>
        <taxon>50 kb inversion clade</taxon>
        <taxon>NPAAA clade</taxon>
        <taxon>Hologalegina</taxon>
        <taxon>IRL clade</taxon>
        <taxon>Trifolieae</taxon>
        <taxon>Trifolium</taxon>
    </lineage>
</organism>